<keyword evidence="1" id="KW-0472">Membrane</keyword>
<sequence>MIDSTGIVYYVVLGFSAFVAFISDKAKSQMLSYYFAIISFLPIYLLCALRYNVGSDYIAYQDIFYNIKYGYGSYVEPLYYSLNYLFSAFKNGWLGVFAISAFITFTPLFYIGCKEKILFWVVLLIFASGFLFRANNLIRQGIATAFFLLAIYWLHRGNNKKFYTNIIVATLFHYTSIVFIASSLLRQKIKVHKNIYVLLATVLLIASFFINATDIIKRIISLVPYYGEIYSIKLIDQSAGNGTNIVVYFWALVSIIMFYIRPNNIMALLFMIGSVSSLYFLQLSLAFRFLSYLTDIKILLIGLYLKDFRVIKGYYAFTFVFVLMMLCLVFVNITNGISGSLPYRAFLSI</sequence>
<reference evidence="2" key="1">
    <citation type="submission" date="2015-01" db="EMBL/GenBank/DDBJ databases">
        <authorList>
            <person name="Xiang T."/>
            <person name="Song Y."/>
            <person name="Huang L."/>
            <person name="Wang B."/>
            <person name="Wu P."/>
        </authorList>
    </citation>
    <scope>NUCLEOTIDE SEQUENCE</scope>
    <source>
        <strain evidence="2">F6432</strain>
    </source>
</reference>
<feature type="transmembrane region" description="Helical" evidence="1">
    <location>
        <begin position="314"/>
        <end position="333"/>
    </location>
</feature>
<dbReference type="EMBL" id="KP710594">
    <property type="protein sequence ID" value="AJR19416.1"/>
    <property type="molecule type" value="Genomic_DNA"/>
</dbReference>
<keyword evidence="1" id="KW-0812">Transmembrane</keyword>
<dbReference type="InterPro" id="IPR049458">
    <property type="entry name" value="EpsG-like"/>
</dbReference>
<gene>
    <name evidence="2" type="primary">wzy</name>
</gene>
<feature type="transmembrane region" description="Helical" evidence="1">
    <location>
        <begin position="266"/>
        <end position="293"/>
    </location>
</feature>
<feature type="transmembrane region" description="Helical" evidence="1">
    <location>
        <begin position="242"/>
        <end position="260"/>
    </location>
</feature>
<feature type="transmembrane region" description="Helical" evidence="1">
    <location>
        <begin position="6"/>
        <end position="24"/>
    </location>
</feature>
<feature type="transmembrane region" description="Helical" evidence="1">
    <location>
        <begin position="162"/>
        <end position="182"/>
    </location>
</feature>
<feature type="transmembrane region" description="Helical" evidence="1">
    <location>
        <begin position="117"/>
        <end position="132"/>
    </location>
</feature>
<feature type="transmembrane region" description="Helical" evidence="1">
    <location>
        <begin position="194"/>
        <end position="212"/>
    </location>
</feature>
<dbReference type="RefSeq" id="WP_044687394.1">
    <property type="nucleotide sequence ID" value="NZ_JABTYN010000062.1"/>
</dbReference>
<dbReference type="AlphaFoldDB" id="A0A0D3QUA4"/>
<dbReference type="Pfam" id="PF14897">
    <property type="entry name" value="EpsG"/>
    <property type="match status" value="1"/>
</dbReference>
<name>A0A0D3QUA4_ECOLX</name>
<reference evidence="2" key="2">
    <citation type="journal article" date="2016" name="PLoS ONE">
        <title>Comparison of O-Antigen Gene Clusters of All O-Serogroups of Escherichia coli and Proposal for Adopting a New Nomenclature for O-Typing.</title>
        <authorList>
            <person name="DebRoy C."/>
            <person name="Fratamico P.M."/>
            <person name="Yan X."/>
            <person name="Baranzoni G."/>
            <person name="Liu Y."/>
            <person name="Needleman D.S."/>
            <person name="Tebbs R."/>
            <person name="O'Connell C.D."/>
            <person name="Allred A."/>
            <person name="Swimley M."/>
            <person name="Mwangi M."/>
            <person name="Kapur V."/>
            <person name="Raygoza Garay J.A."/>
            <person name="Roberts E.L."/>
            <person name="Katani R."/>
        </authorList>
    </citation>
    <scope>NUCLEOTIDE SEQUENCE</scope>
    <source>
        <strain evidence="2">F6432</strain>
    </source>
</reference>
<feature type="transmembrane region" description="Helical" evidence="1">
    <location>
        <begin position="92"/>
        <end position="110"/>
    </location>
</feature>
<keyword evidence="1" id="KW-1133">Transmembrane helix</keyword>
<feature type="transmembrane region" description="Helical" evidence="1">
    <location>
        <begin position="138"/>
        <end position="155"/>
    </location>
</feature>
<proteinExistence type="predicted"/>
<feature type="transmembrane region" description="Helical" evidence="1">
    <location>
        <begin position="31"/>
        <end position="51"/>
    </location>
</feature>
<evidence type="ECO:0000313" key="2">
    <source>
        <dbReference type="EMBL" id="AJR19416.1"/>
    </source>
</evidence>
<accession>A0A0D3QUA4</accession>
<evidence type="ECO:0000256" key="1">
    <source>
        <dbReference type="SAM" id="Phobius"/>
    </source>
</evidence>
<protein>
    <submittedName>
        <fullName evidence="2">O-antigen polymerase</fullName>
    </submittedName>
</protein>
<organism evidence="2">
    <name type="scientific">Escherichia coli</name>
    <dbReference type="NCBI Taxonomy" id="562"/>
    <lineage>
        <taxon>Bacteria</taxon>
        <taxon>Pseudomonadati</taxon>
        <taxon>Pseudomonadota</taxon>
        <taxon>Gammaproteobacteria</taxon>
        <taxon>Enterobacterales</taxon>
        <taxon>Enterobacteriaceae</taxon>
        <taxon>Escherichia</taxon>
    </lineage>
</organism>